<dbReference type="Pfam" id="PF04397">
    <property type="entry name" value="LytTR"/>
    <property type="match status" value="1"/>
</dbReference>
<proteinExistence type="predicted"/>
<gene>
    <name evidence="5" type="ORF">ENO59_00225</name>
</gene>
<dbReference type="PANTHER" id="PTHR48111:SF69">
    <property type="entry name" value="RESPONSE REGULATOR RECEIVER"/>
    <property type="match status" value="1"/>
</dbReference>
<dbReference type="PROSITE" id="PS50930">
    <property type="entry name" value="HTH_LYTTR"/>
    <property type="match status" value="1"/>
</dbReference>
<evidence type="ECO:0000259" key="4">
    <source>
        <dbReference type="PROSITE" id="PS50930"/>
    </source>
</evidence>
<dbReference type="Pfam" id="PF00072">
    <property type="entry name" value="Response_reg"/>
    <property type="match status" value="1"/>
</dbReference>
<dbReference type="GO" id="GO:0005829">
    <property type="term" value="C:cytosol"/>
    <property type="evidence" value="ECO:0007669"/>
    <property type="project" value="TreeGrafter"/>
</dbReference>
<dbReference type="SMART" id="SM00448">
    <property type="entry name" value="REC"/>
    <property type="match status" value="1"/>
</dbReference>
<dbReference type="FunFam" id="3.40.50.2300:FF:000051">
    <property type="entry name" value="Two-component response regulator yehT"/>
    <property type="match status" value="1"/>
</dbReference>
<evidence type="ECO:0000313" key="5">
    <source>
        <dbReference type="EMBL" id="HER94936.1"/>
    </source>
</evidence>
<feature type="modified residue" description="4-aspartylphosphate" evidence="2">
    <location>
        <position position="60"/>
    </location>
</feature>
<protein>
    <submittedName>
        <fullName evidence="5">Response regulator transcription factor</fullName>
    </submittedName>
</protein>
<keyword evidence="1" id="KW-0238">DNA-binding</keyword>
<dbReference type="GO" id="GO:0000976">
    <property type="term" value="F:transcription cis-regulatory region binding"/>
    <property type="evidence" value="ECO:0007669"/>
    <property type="project" value="TreeGrafter"/>
</dbReference>
<evidence type="ECO:0000259" key="3">
    <source>
        <dbReference type="PROSITE" id="PS50110"/>
    </source>
</evidence>
<evidence type="ECO:0000256" key="1">
    <source>
        <dbReference type="ARBA" id="ARBA00023125"/>
    </source>
</evidence>
<dbReference type="PROSITE" id="PS50110">
    <property type="entry name" value="RESPONSE_REGULATORY"/>
    <property type="match status" value="1"/>
</dbReference>
<dbReference type="InterPro" id="IPR011006">
    <property type="entry name" value="CheY-like_superfamily"/>
</dbReference>
<evidence type="ECO:0000256" key="2">
    <source>
        <dbReference type="PROSITE-ProRule" id="PRU00169"/>
    </source>
</evidence>
<feature type="domain" description="Response regulatory" evidence="3">
    <location>
        <begin position="9"/>
        <end position="122"/>
    </location>
</feature>
<dbReference type="CDD" id="cd17532">
    <property type="entry name" value="REC_LytTR_AlgR-like"/>
    <property type="match status" value="1"/>
</dbReference>
<keyword evidence="2" id="KW-0597">Phosphoprotein</keyword>
<dbReference type="PANTHER" id="PTHR48111">
    <property type="entry name" value="REGULATOR OF RPOS"/>
    <property type="match status" value="1"/>
</dbReference>
<dbReference type="Gene3D" id="3.40.50.2300">
    <property type="match status" value="1"/>
</dbReference>
<feature type="domain" description="HTH LytTR-type" evidence="4">
    <location>
        <begin position="160"/>
        <end position="264"/>
    </location>
</feature>
<dbReference type="Gene3D" id="2.40.50.1020">
    <property type="entry name" value="LytTr DNA-binding domain"/>
    <property type="match status" value="1"/>
</dbReference>
<dbReference type="GO" id="GO:0000156">
    <property type="term" value="F:phosphorelay response regulator activity"/>
    <property type="evidence" value="ECO:0007669"/>
    <property type="project" value="TreeGrafter"/>
</dbReference>
<dbReference type="EMBL" id="DSGB01000001">
    <property type="protein sequence ID" value="HER94936.1"/>
    <property type="molecule type" value="Genomic_DNA"/>
</dbReference>
<reference evidence="5" key="1">
    <citation type="journal article" date="2020" name="mSystems">
        <title>Genome- and Community-Level Interaction Insights into Carbon Utilization and Element Cycling Functions of Hydrothermarchaeota in Hydrothermal Sediment.</title>
        <authorList>
            <person name="Zhou Z."/>
            <person name="Liu Y."/>
            <person name="Xu W."/>
            <person name="Pan J."/>
            <person name="Luo Z.H."/>
            <person name="Li M."/>
        </authorList>
    </citation>
    <scope>NUCLEOTIDE SEQUENCE [LARGE SCALE GENOMIC DNA]</scope>
    <source>
        <strain evidence="5">SpSt-143</strain>
    </source>
</reference>
<dbReference type="InterPro" id="IPR007492">
    <property type="entry name" value="LytTR_DNA-bd_dom"/>
</dbReference>
<dbReference type="SUPFAM" id="SSF52172">
    <property type="entry name" value="CheY-like"/>
    <property type="match status" value="1"/>
</dbReference>
<accession>A0A7V2AYE1</accession>
<organism evidence="5">
    <name type="scientific">Rhodothermus marinus</name>
    <name type="common">Rhodothermus obamensis</name>
    <dbReference type="NCBI Taxonomy" id="29549"/>
    <lineage>
        <taxon>Bacteria</taxon>
        <taxon>Pseudomonadati</taxon>
        <taxon>Rhodothermota</taxon>
        <taxon>Rhodothermia</taxon>
        <taxon>Rhodothermales</taxon>
        <taxon>Rhodothermaceae</taxon>
        <taxon>Rhodothermus</taxon>
    </lineage>
</organism>
<name>A0A7V2AYE1_RHOMR</name>
<dbReference type="AlphaFoldDB" id="A0A7V2AYE1"/>
<dbReference type="InterPro" id="IPR001789">
    <property type="entry name" value="Sig_transdc_resp-reg_receiver"/>
</dbReference>
<dbReference type="GO" id="GO:0032993">
    <property type="term" value="C:protein-DNA complex"/>
    <property type="evidence" value="ECO:0007669"/>
    <property type="project" value="TreeGrafter"/>
</dbReference>
<dbReference type="SMART" id="SM00850">
    <property type="entry name" value="LytTR"/>
    <property type="match status" value="1"/>
</dbReference>
<sequence>MPMSERLMRVLIVDDEPLARQRLVDLLQDRSGVVLVGEAASGPEALEAIQELQPDLVFLDVQMPGMTGLDVVRQLGPEHMPLTIFVTAYDQYALKAFEVAAVDYLLKPFDDERFEQAFERARRLWRLQEVETLRERLLTLLQNEQPEPPKPPASPYLERIAVEMRGQVRVIPVQQIEYIIASGPYAELHVGTQVYVIREQMQTLEERLNPEQFIRIHRSAIVRIDLIDVLLRGAGGRYAVRLKNGVRLKVSRSRREALERRLGLIPKA</sequence>
<comment type="caution">
    <text evidence="5">The sequence shown here is derived from an EMBL/GenBank/DDBJ whole genome shotgun (WGS) entry which is preliminary data.</text>
</comment>
<dbReference type="GO" id="GO:0006355">
    <property type="term" value="P:regulation of DNA-templated transcription"/>
    <property type="evidence" value="ECO:0007669"/>
    <property type="project" value="TreeGrafter"/>
</dbReference>
<dbReference type="InterPro" id="IPR039420">
    <property type="entry name" value="WalR-like"/>
</dbReference>